<evidence type="ECO:0000313" key="1">
    <source>
        <dbReference type="EMBL" id="MBX73409.1"/>
    </source>
</evidence>
<name>A0A2P2R2C2_RHIMU</name>
<protein>
    <submittedName>
        <fullName evidence="1">Uncharacterized protein</fullName>
    </submittedName>
</protein>
<dbReference type="AlphaFoldDB" id="A0A2P2R2C2"/>
<accession>A0A2P2R2C2</accession>
<dbReference type="EMBL" id="GGEC01092925">
    <property type="protein sequence ID" value="MBX73409.1"/>
    <property type="molecule type" value="Transcribed_RNA"/>
</dbReference>
<proteinExistence type="predicted"/>
<reference evidence="1" key="1">
    <citation type="submission" date="2018-02" db="EMBL/GenBank/DDBJ databases">
        <title>Rhizophora mucronata_Transcriptome.</title>
        <authorList>
            <person name="Meera S.P."/>
            <person name="Sreeshan A."/>
            <person name="Augustine A."/>
        </authorList>
    </citation>
    <scope>NUCLEOTIDE SEQUENCE</scope>
    <source>
        <tissue evidence="1">Leaf</tissue>
    </source>
</reference>
<organism evidence="1">
    <name type="scientific">Rhizophora mucronata</name>
    <name type="common">Asiatic mangrove</name>
    <dbReference type="NCBI Taxonomy" id="61149"/>
    <lineage>
        <taxon>Eukaryota</taxon>
        <taxon>Viridiplantae</taxon>
        <taxon>Streptophyta</taxon>
        <taxon>Embryophyta</taxon>
        <taxon>Tracheophyta</taxon>
        <taxon>Spermatophyta</taxon>
        <taxon>Magnoliopsida</taxon>
        <taxon>eudicotyledons</taxon>
        <taxon>Gunneridae</taxon>
        <taxon>Pentapetalae</taxon>
        <taxon>rosids</taxon>
        <taxon>fabids</taxon>
        <taxon>Malpighiales</taxon>
        <taxon>Rhizophoraceae</taxon>
        <taxon>Rhizophora</taxon>
    </lineage>
</organism>
<sequence>MMMDITMIVVPWQSWCKIKFKANLHCTFYLPLFVCVLVKDT</sequence>